<dbReference type="OrthoDB" id="6237231at2"/>
<keyword evidence="3" id="KW-1185">Reference proteome</keyword>
<keyword evidence="2" id="KW-0449">Lipoprotein</keyword>
<accession>A0A4S3MSB4</accession>
<gene>
    <name evidence="2" type="ORF">E7811_07005</name>
</gene>
<dbReference type="InterPro" id="IPR021308">
    <property type="entry name" value="GfcB"/>
</dbReference>
<dbReference type="Pfam" id="PF11102">
    <property type="entry name" value="YjbF"/>
    <property type="match status" value="1"/>
</dbReference>
<dbReference type="PROSITE" id="PS51257">
    <property type="entry name" value="PROKAR_LIPOPROTEIN"/>
    <property type="match status" value="1"/>
</dbReference>
<organism evidence="2 3">
    <name type="scientific">Aliigemmobacter aestuarii</name>
    <dbReference type="NCBI Taxonomy" id="1445661"/>
    <lineage>
        <taxon>Bacteria</taxon>
        <taxon>Pseudomonadati</taxon>
        <taxon>Pseudomonadota</taxon>
        <taxon>Alphaproteobacteria</taxon>
        <taxon>Rhodobacterales</taxon>
        <taxon>Paracoccaceae</taxon>
        <taxon>Aliigemmobacter</taxon>
    </lineage>
</organism>
<name>A0A4S3MSB4_9RHOB</name>
<evidence type="ECO:0000313" key="2">
    <source>
        <dbReference type="EMBL" id="THD85438.1"/>
    </source>
</evidence>
<dbReference type="Gene3D" id="2.40.360.10">
    <property type="entry name" value="YmcC-like"/>
    <property type="match status" value="1"/>
</dbReference>
<reference evidence="2 3" key="1">
    <citation type="submission" date="2019-04" db="EMBL/GenBank/DDBJ databases">
        <title>Draft genome sequence of Gemmobacter aestuarii sp. nov.</title>
        <authorList>
            <person name="Hameed A."/>
            <person name="Lin S.-Y."/>
            <person name="Shahina M."/>
            <person name="Lai W.-A."/>
            <person name="Young C.-C."/>
        </authorList>
    </citation>
    <scope>NUCLEOTIDE SEQUENCE [LARGE SCALE GENOMIC DNA]</scope>
    <source>
        <strain evidence="2 3">CC-PW-75</strain>
    </source>
</reference>
<feature type="signal peptide" evidence="1">
    <location>
        <begin position="1"/>
        <end position="21"/>
    </location>
</feature>
<comment type="caution">
    <text evidence="2">The sequence shown here is derived from an EMBL/GenBank/DDBJ whole genome shotgun (WGS) entry which is preliminary data.</text>
</comment>
<evidence type="ECO:0000256" key="1">
    <source>
        <dbReference type="SAM" id="SignalP"/>
    </source>
</evidence>
<dbReference type="AlphaFoldDB" id="A0A4S3MSB4"/>
<evidence type="ECO:0000313" key="3">
    <source>
        <dbReference type="Proteomes" id="UP000309450"/>
    </source>
</evidence>
<dbReference type="RefSeq" id="WP_136393812.1">
    <property type="nucleotide sequence ID" value="NZ_SSND01000001.1"/>
</dbReference>
<dbReference type="Proteomes" id="UP000309450">
    <property type="component" value="Unassembled WGS sequence"/>
</dbReference>
<protein>
    <submittedName>
        <fullName evidence="2">YjbF family lipoprotein</fullName>
    </submittedName>
</protein>
<proteinExistence type="predicted"/>
<dbReference type="SUPFAM" id="SSF159270">
    <property type="entry name" value="YmcC-like"/>
    <property type="match status" value="1"/>
</dbReference>
<dbReference type="EMBL" id="SSND01000001">
    <property type="protein sequence ID" value="THD85438.1"/>
    <property type="molecule type" value="Genomic_DNA"/>
</dbReference>
<sequence>MIRRKASLAAALAGAALVLSGCGNDPDANTGVKIVKEVGAAMAARAKGDAAPAGGGAGITRAELNQFNTPMIMAQLPASGLTAFFVPYATNGAVETWASPDNRTISFRGGVMVATRGFGPDIMQSSGPSIGQIASGSGSHTRIFDYLDGADQNIRREYACTVKTAGVETITVVDRQHTTRHVIEDCTGNGGQFRNEYWFEGGNFLRKSKQLLAQEWGYLEFQRVVDKG</sequence>
<feature type="chain" id="PRO_5020765056" evidence="1">
    <location>
        <begin position="22"/>
        <end position="228"/>
    </location>
</feature>
<keyword evidence="1" id="KW-0732">Signal</keyword>
<dbReference type="InterPro" id="IPR023373">
    <property type="entry name" value="YmcC_sf"/>
</dbReference>